<dbReference type="AlphaFoldDB" id="A0A498I774"/>
<keyword evidence="2" id="KW-1185">Reference proteome</keyword>
<protein>
    <submittedName>
        <fullName evidence="1">Uncharacterized protein</fullName>
    </submittedName>
</protein>
<gene>
    <name evidence="1" type="ORF">DVH24_040043</name>
</gene>
<dbReference type="Proteomes" id="UP000290289">
    <property type="component" value="Chromosome 14"/>
</dbReference>
<dbReference type="EMBL" id="RDQH01000340">
    <property type="protein sequence ID" value="RXH78072.1"/>
    <property type="molecule type" value="Genomic_DNA"/>
</dbReference>
<sequence length="143" mass="16407">MRSRHIREKDWEYKIREKDWEYKVKLFHYIRAGNGNRRVERKFLRMTSKQVHGAKTEFEFGLARKDDGVSQNDFIGEGVSERTREHDFGFFFTGFEMGIPSLSPSMSSQALISFESSRGSDNLIVALLLSSTPSLIGCGPFST</sequence>
<organism evidence="1 2">
    <name type="scientific">Malus domestica</name>
    <name type="common">Apple</name>
    <name type="synonym">Pyrus malus</name>
    <dbReference type="NCBI Taxonomy" id="3750"/>
    <lineage>
        <taxon>Eukaryota</taxon>
        <taxon>Viridiplantae</taxon>
        <taxon>Streptophyta</taxon>
        <taxon>Embryophyta</taxon>
        <taxon>Tracheophyta</taxon>
        <taxon>Spermatophyta</taxon>
        <taxon>Magnoliopsida</taxon>
        <taxon>eudicotyledons</taxon>
        <taxon>Gunneridae</taxon>
        <taxon>Pentapetalae</taxon>
        <taxon>rosids</taxon>
        <taxon>fabids</taxon>
        <taxon>Rosales</taxon>
        <taxon>Rosaceae</taxon>
        <taxon>Amygdaloideae</taxon>
        <taxon>Maleae</taxon>
        <taxon>Malus</taxon>
    </lineage>
</organism>
<proteinExistence type="predicted"/>
<reference evidence="1 2" key="1">
    <citation type="submission" date="2018-10" db="EMBL/GenBank/DDBJ databases">
        <title>A high-quality apple genome assembly.</title>
        <authorList>
            <person name="Hu J."/>
        </authorList>
    </citation>
    <scope>NUCLEOTIDE SEQUENCE [LARGE SCALE GENOMIC DNA]</scope>
    <source>
        <strain evidence="2">cv. HFTH1</strain>
        <tissue evidence="1">Young leaf</tissue>
    </source>
</reference>
<name>A0A498I774_MALDO</name>
<evidence type="ECO:0000313" key="1">
    <source>
        <dbReference type="EMBL" id="RXH78072.1"/>
    </source>
</evidence>
<accession>A0A498I774</accession>
<evidence type="ECO:0000313" key="2">
    <source>
        <dbReference type="Proteomes" id="UP000290289"/>
    </source>
</evidence>
<comment type="caution">
    <text evidence="1">The sequence shown here is derived from an EMBL/GenBank/DDBJ whole genome shotgun (WGS) entry which is preliminary data.</text>
</comment>